<sequence>MGKNIDDYIDKGLKGTPEIKPGERKEYLSQLRERVILALTNGQVMQAKVYMPLGDLMKKYPASRLYLDGDINYAHLSKYTKMANQHNVPFTIVDDKSSSTNIGLVLANPHAVDKDEIFVENGEFKKHLR</sequence>
<dbReference type="EMBL" id="JAFBED010000010">
    <property type="protein sequence ID" value="MBM7621788.1"/>
    <property type="molecule type" value="Genomic_DNA"/>
</dbReference>
<protein>
    <submittedName>
        <fullName evidence="1">Uncharacterized protein YueI</fullName>
    </submittedName>
</protein>
<evidence type="ECO:0000313" key="1">
    <source>
        <dbReference type="EMBL" id="MBM7621788.1"/>
    </source>
</evidence>
<dbReference type="PIRSF" id="PIRSF034303">
    <property type="entry name" value="DUF1694"/>
    <property type="match status" value="1"/>
</dbReference>
<organism evidence="1 2">
    <name type="scientific">Sutcliffiella tianshenii</name>
    <dbReference type="NCBI Taxonomy" id="1463404"/>
    <lineage>
        <taxon>Bacteria</taxon>
        <taxon>Bacillati</taxon>
        <taxon>Bacillota</taxon>
        <taxon>Bacilli</taxon>
        <taxon>Bacillales</taxon>
        <taxon>Bacillaceae</taxon>
        <taxon>Sutcliffiella</taxon>
    </lineage>
</organism>
<accession>A0ABS2P4Z4</accession>
<evidence type="ECO:0000313" key="2">
    <source>
        <dbReference type="Proteomes" id="UP000737402"/>
    </source>
</evidence>
<comment type="caution">
    <text evidence="1">The sequence shown here is derived from an EMBL/GenBank/DDBJ whole genome shotgun (WGS) entry which is preliminary data.</text>
</comment>
<keyword evidence="2" id="KW-1185">Reference proteome</keyword>
<reference evidence="1 2" key="1">
    <citation type="submission" date="2021-01" db="EMBL/GenBank/DDBJ databases">
        <title>Genomic Encyclopedia of Type Strains, Phase IV (KMG-IV): sequencing the most valuable type-strain genomes for metagenomic binning, comparative biology and taxonomic classification.</title>
        <authorList>
            <person name="Goeker M."/>
        </authorList>
    </citation>
    <scope>NUCLEOTIDE SEQUENCE [LARGE SCALE GENOMIC DNA]</scope>
    <source>
        <strain evidence="1 2">DSM 25879</strain>
    </source>
</reference>
<dbReference type="SUPFAM" id="SSF160515">
    <property type="entry name" value="YueI-like"/>
    <property type="match status" value="1"/>
</dbReference>
<dbReference type="RefSeq" id="WP_204418599.1">
    <property type="nucleotide sequence ID" value="NZ_JAFBED010000010.1"/>
</dbReference>
<name>A0ABS2P4Z4_9BACI</name>
<dbReference type="Proteomes" id="UP000737402">
    <property type="component" value="Unassembled WGS sequence"/>
</dbReference>
<dbReference type="InterPro" id="IPR029064">
    <property type="entry name" value="Ribosomal_eL30-like_sf"/>
</dbReference>
<dbReference type="Gene3D" id="3.30.1330.30">
    <property type="match status" value="1"/>
</dbReference>
<dbReference type="InterPro" id="IPR012543">
    <property type="entry name" value="DUF1694"/>
</dbReference>
<gene>
    <name evidence="1" type="ORF">JOC95_003696</name>
</gene>
<proteinExistence type="predicted"/>
<dbReference type="Pfam" id="PF07997">
    <property type="entry name" value="DUF1694"/>
    <property type="match status" value="1"/>
</dbReference>